<name>A0AAD5E9P1_UMBRA</name>
<protein>
    <recommendedName>
        <fullName evidence="3">NAD(P)-binding domain-containing protein</fullName>
    </recommendedName>
</protein>
<dbReference type="SUPFAM" id="SSF51735">
    <property type="entry name" value="NAD(P)-binding Rossmann-fold domains"/>
    <property type="match status" value="1"/>
</dbReference>
<dbReference type="InterPro" id="IPR036291">
    <property type="entry name" value="NAD(P)-bd_dom_sf"/>
</dbReference>
<evidence type="ECO:0000259" key="3">
    <source>
        <dbReference type="Pfam" id="PF13460"/>
    </source>
</evidence>
<organism evidence="4 5">
    <name type="scientific">Umbelopsis ramanniana AG</name>
    <dbReference type="NCBI Taxonomy" id="1314678"/>
    <lineage>
        <taxon>Eukaryota</taxon>
        <taxon>Fungi</taxon>
        <taxon>Fungi incertae sedis</taxon>
        <taxon>Mucoromycota</taxon>
        <taxon>Mucoromycotina</taxon>
        <taxon>Umbelopsidomycetes</taxon>
        <taxon>Umbelopsidales</taxon>
        <taxon>Umbelopsidaceae</taxon>
        <taxon>Umbelopsis</taxon>
    </lineage>
</organism>
<evidence type="ECO:0000256" key="1">
    <source>
        <dbReference type="ARBA" id="ARBA00004450"/>
    </source>
</evidence>
<reference evidence="4" key="2">
    <citation type="journal article" date="2022" name="Proc. Natl. Acad. Sci. U.S.A.">
        <title>Diploid-dominant life cycles characterize the early evolution of Fungi.</title>
        <authorList>
            <person name="Amses K.R."/>
            <person name="Simmons D.R."/>
            <person name="Longcore J.E."/>
            <person name="Mondo S.J."/>
            <person name="Seto K."/>
            <person name="Jeronimo G.H."/>
            <person name="Bonds A.E."/>
            <person name="Quandt C.A."/>
            <person name="Davis W.J."/>
            <person name="Chang Y."/>
            <person name="Federici B.A."/>
            <person name="Kuo A."/>
            <person name="LaButti K."/>
            <person name="Pangilinan J."/>
            <person name="Andreopoulos W."/>
            <person name="Tritt A."/>
            <person name="Riley R."/>
            <person name="Hundley H."/>
            <person name="Johnson J."/>
            <person name="Lipzen A."/>
            <person name="Barry K."/>
            <person name="Lang B.F."/>
            <person name="Cuomo C.A."/>
            <person name="Buchler N.E."/>
            <person name="Grigoriev I.V."/>
            <person name="Spatafora J.W."/>
            <person name="Stajich J.E."/>
            <person name="James T.Y."/>
        </authorList>
    </citation>
    <scope>NUCLEOTIDE SEQUENCE</scope>
    <source>
        <strain evidence="4">AG</strain>
    </source>
</reference>
<evidence type="ECO:0000313" key="4">
    <source>
        <dbReference type="EMBL" id="KAI8579267.1"/>
    </source>
</evidence>
<dbReference type="AlphaFoldDB" id="A0AAD5E9P1"/>
<comment type="subcellular location">
    <subcellularLocation>
        <location evidence="1">Mitochondrion outer membrane</location>
        <topology evidence="1">Peripheral membrane protein</topology>
    </subcellularLocation>
</comment>
<gene>
    <name evidence="4" type="ORF">K450DRAFT_242440</name>
</gene>
<dbReference type="GeneID" id="75914600"/>
<reference evidence="4" key="1">
    <citation type="submission" date="2021-06" db="EMBL/GenBank/DDBJ databases">
        <authorList>
            <consortium name="DOE Joint Genome Institute"/>
            <person name="Mondo S.J."/>
            <person name="Amses K.R."/>
            <person name="Simmons D.R."/>
            <person name="Longcore J.E."/>
            <person name="Seto K."/>
            <person name="Alves G.H."/>
            <person name="Bonds A.E."/>
            <person name="Quandt C.A."/>
            <person name="Davis W.J."/>
            <person name="Chang Y."/>
            <person name="Letcher P.M."/>
            <person name="Powell M.J."/>
            <person name="Kuo A."/>
            <person name="Labutti K."/>
            <person name="Pangilinan J."/>
            <person name="Andreopoulos W."/>
            <person name="Tritt A."/>
            <person name="Riley R."/>
            <person name="Hundley H."/>
            <person name="Johnson J."/>
            <person name="Lipzen A."/>
            <person name="Barry K."/>
            <person name="Berbee M.L."/>
            <person name="Buchler N.E."/>
            <person name="Grigoriev I.V."/>
            <person name="Spatafora J.W."/>
            <person name="Stajich J.E."/>
            <person name="James T.Y."/>
        </authorList>
    </citation>
    <scope>NUCLEOTIDE SEQUENCE</scope>
    <source>
        <strain evidence="4">AG</strain>
    </source>
</reference>
<feature type="domain" description="NAD(P)-binding" evidence="3">
    <location>
        <begin position="12"/>
        <end position="178"/>
    </location>
</feature>
<evidence type="ECO:0000256" key="2">
    <source>
        <dbReference type="ARBA" id="ARBA00006617"/>
    </source>
</evidence>
<proteinExistence type="inferred from homology"/>
<dbReference type="RefSeq" id="XP_051444271.1">
    <property type="nucleotide sequence ID" value="XM_051589255.1"/>
</dbReference>
<accession>A0AAD5E9P1</accession>
<dbReference type="PANTHER" id="PTHR14097">
    <property type="entry name" value="OXIDOREDUCTASE HTATIP2"/>
    <property type="match status" value="1"/>
</dbReference>
<dbReference type="GO" id="GO:0051170">
    <property type="term" value="P:import into nucleus"/>
    <property type="evidence" value="ECO:0007669"/>
    <property type="project" value="TreeGrafter"/>
</dbReference>
<comment type="caution">
    <text evidence="4">The sequence shown here is derived from an EMBL/GenBank/DDBJ whole genome shotgun (WGS) entry which is preliminary data.</text>
</comment>
<evidence type="ECO:0000313" key="5">
    <source>
        <dbReference type="Proteomes" id="UP001206595"/>
    </source>
</evidence>
<dbReference type="PANTHER" id="PTHR14097:SF7">
    <property type="entry name" value="OXIDOREDUCTASE HTATIP2"/>
    <property type="match status" value="1"/>
</dbReference>
<dbReference type="Gene3D" id="3.40.50.720">
    <property type="entry name" value="NAD(P)-binding Rossmann-like Domain"/>
    <property type="match status" value="1"/>
</dbReference>
<comment type="similarity">
    <text evidence="2">Belongs to the FMP52 family.</text>
</comment>
<dbReference type="EMBL" id="MU620921">
    <property type="protein sequence ID" value="KAI8579267.1"/>
    <property type="molecule type" value="Genomic_DNA"/>
</dbReference>
<dbReference type="Pfam" id="PF13460">
    <property type="entry name" value="NAD_binding_10"/>
    <property type="match status" value="1"/>
</dbReference>
<keyword evidence="5" id="KW-1185">Reference proteome</keyword>
<dbReference type="InterPro" id="IPR016040">
    <property type="entry name" value="NAD(P)-bd_dom"/>
</dbReference>
<dbReference type="Proteomes" id="UP001206595">
    <property type="component" value="Unassembled WGS sequence"/>
</dbReference>
<dbReference type="GO" id="GO:0005741">
    <property type="term" value="C:mitochondrial outer membrane"/>
    <property type="evidence" value="ECO:0007669"/>
    <property type="project" value="UniProtKB-SubCell"/>
</dbReference>
<sequence>MSEAGKKALILGATGAVGKTLLREVLLADTYKSVTTIGRREVKLDDSIPQSKLVQKTVDFDNLEASRKEMKGYEDVFCCLGTTRADAGSAEAFKKIDHDYVVNSAKIIAEENPGTDGGLSPVHFLYCSSGAANKNSPFLYLQSKGQTEEDLINVGFKRVSIFRPGYLQIEEKRPQARIADSILSKFMGFTRAVGWRLDVPVAVVGRAMLHAATHPVDATGKLGKTSSQFIENPEIEVTGA</sequence>